<dbReference type="Proteomes" id="UP001626550">
    <property type="component" value="Unassembled WGS sequence"/>
</dbReference>
<dbReference type="AlphaFoldDB" id="A0ABD2PSE7"/>
<evidence type="ECO:0000256" key="1">
    <source>
        <dbReference type="SAM" id="MobiDB-lite"/>
    </source>
</evidence>
<organism evidence="2 3">
    <name type="scientific">Cichlidogyrus casuarinus</name>
    <dbReference type="NCBI Taxonomy" id="1844966"/>
    <lineage>
        <taxon>Eukaryota</taxon>
        <taxon>Metazoa</taxon>
        <taxon>Spiralia</taxon>
        <taxon>Lophotrochozoa</taxon>
        <taxon>Platyhelminthes</taxon>
        <taxon>Monogenea</taxon>
        <taxon>Monopisthocotylea</taxon>
        <taxon>Dactylogyridea</taxon>
        <taxon>Ancyrocephalidae</taxon>
        <taxon>Cichlidogyrus</taxon>
    </lineage>
</organism>
<protein>
    <submittedName>
        <fullName evidence="2">Uncharacterized protein</fullName>
    </submittedName>
</protein>
<keyword evidence="3" id="KW-1185">Reference proteome</keyword>
<name>A0ABD2PSE7_9PLAT</name>
<comment type="caution">
    <text evidence="2">The sequence shown here is derived from an EMBL/GenBank/DDBJ whole genome shotgun (WGS) entry which is preliminary data.</text>
</comment>
<feature type="compositionally biased region" description="Basic and acidic residues" evidence="1">
    <location>
        <begin position="58"/>
        <end position="72"/>
    </location>
</feature>
<evidence type="ECO:0000313" key="2">
    <source>
        <dbReference type="EMBL" id="KAL3310397.1"/>
    </source>
</evidence>
<reference evidence="2 3" key="1">
    <citation type="submission" date="2024-11" db="EMBL/GenBank/DDBJ databases">
        <title>Adaptive evolution of stress response genes in parasites aligns with host niche diversity.</title>
        <authorList>
            <person name="Hahn C."/>
            <person name="Resl P."/>
        </authorList>
    </citation>
    <scope>NUCLEOTIDE SEQUENCE [LARGE SCALE GENOMIC DNA]</scope>
    <source>
        <strain evidence="2">EGGRZ-B1_66</strain>
        <tissue evidence="2">Body</tissue>
    </source>
</reference>
<sequence>MEELVFPLEPKVEDLASKKLDVSDTFLVEQEEVQKQRSAAPASFGEDQPKLRFPPSVVEKDRTSEIGKDQKPKPAPRKSIRRSATFNSIYDVPRFYNDSDTDSDASDSSISSAGAKEISLRDFTTALDQRKPTKIDIDSDETSSTISSLASDDVEMNIHNMQVASVSLAHSKTRHLDDQDGDFLAPMPLSWQTGRYAIMDGHFKDPKNVSQLRPTEIYIEGRKGYDMLPDNQKTMIREPSKKDTGNSLKLMIWPSGDAMIEQTDNKKSSFSWTSPKRDQHDSYQIRYFVRPNGLGVTLNDEVSYLAKGIDPTHFRVIRIPESNGFNCDSLIFPNELTLPLIKKTPEYNGLQNRHLGMKLLRSETNKELIVSMLSMGVKVLVNFEKRLVEVSAKSKFGELKPSSKTYEDSGEIITLVDVVLHEVERKSKYYGHVSVLLDGMVVHTVQLPDKKPIKEIDQAKIEGQVSLSDLKVMHNQEIVF</sequence>
<proteinExistence type="predicted"/>
<dbReference type="EMBL" id="JBJKFK010002996">
    <property type="protein sequence ID" value="KAL3310397.1"/>
    <property type="molecule type" value="Genomic_DNA"/>
</dbReference>
<gene>
    <name evidence="2" type="ORF">Ciccas_011040</name>
</gene>
<accession>A0ABD2PSE7</accession>
<feature type="region of interest" description="Disordered" evidence="1">
    <location>
        <begin position="31"/>
        <end position="82"/>
    </location>
</feature>
<evidence type="ECO:0000313" key="3">
    <source>
        <dbReference type="Proteomes" id="UP001626550"/>
    </source>
</evidence>